<feature type="compositionally biased region" description="Polar residues" evidence="1">
    <location>
        <begin position="627"/>
        <end position="636"/>
    </location>
</feature>
<evidence type="ECO:0000313" key="2">
    <source>
        <dbReference type="EMBL" id="EKD15209.1"/>
    </source>
</evidence>
<protein>
    <submittedName>
        <fullName evidence="2">Uncharacterized protein</fullName>
    </submittedName>
</protein>
<feature type="compositionally biased region" description="Basic and acidic residues" evidence="1">
    <location>
        <begin position="1"/>
        <end position="15"/>
    </location>
</feature>
<dbReference type="HOGENOM" id="CLU_019062_0_0_1"/>
<proteinExistence type="predicted"/>
<evidence type="ECO:0000313" key="3">
    <source>
        <dbReference type="Proteomes" id="UP000006753"/>
    </source>
</evidence>
<feature type="compositionally biased region" description="Basic and acidic residues" evidence="1">
    <location>
        <begin position="783"/>
        <end position="821"/>
    </location>
</feature>
<accession>K1XRK2</accession>
<organism evidence="2 3">
    <name type="scientific">Marssonina brunnea f. sp. multigermtubi (strain MB_m1)</name>
    <name type="common">Marssonina leaf spot fungus</name>
    <dbReference type="NCBI Taxonomy" id="1072389"/>
    <lineage>
        <taxon>Eukaryota</taxon>
        <taxon>Fungi</taxon>
        <taxon>Dikarya</taxon>
        <taxon>Ascomycota</taxon>
        <taxon>Pezizomycotina</taxon>
        <taxon>Leotiomycetes</taxon>
        <taxon>Helotiales</taxon>
        <taxon>Drepanopezizaceae</taxon>
        <taxon>Drepanopeziza</taxon>
    </lineage>
</organism>
<sequence length="849" mass="96788">MPSVDDSRPGPEHRKFSINSKDLSLSKSPEDGTLTPNDSTEDPDPRLVALSQLLPDGSIYRTPESIQDEVTSRSSHVLRVYSQLQGLMGAFQNISEGWMKKRVAQRKDLMKSAWPDIPQSHRPDHELLISRNPSMGPMTDSKEIAASNSLNCFKRSMCWDWVICLRDPPEYGKLISTAEDSYALARVISRIDFYTWEGLQVLEIQEKILEFLLDCCGRILKDHRVAELASEWTTLDDLNREAPYCPPKPTTSDLGKLHSLMAAELSRIAGIFPNVTIIVEGYFLETVRDCCAANPAFSTTSKEWPDRVASFIAYDAYCPAIAGRIIWDLLLELELLKVMNPEVTETILIKYCDESPSLRRWMDSLLCFRSILVRYHTTFVEEIVMALHTEASFRRYFDNNRKITRNSVSAIWQTDKLFVLLKDMSKKFNDGYFSRTRHIILEIERLLQNNFGEKKRLSPRMLRAIGIAGLFGSLIEEFDAIHPSVGTKAILSDHEDTEGRLEEIIKWRLFPSITYKEHALKYLPGCFGDPDGSSFTFSYVERNLATFWKRYDQAYEELAVFQCQMNPRSITPVAEHEPRVDDELLQATLNQNTPVPGGNDNNTNPDMSGSSIRGERWSEQDDDEPLPSTNSGQANQSEKEGSKSDDPHDTDFLGTGHTPAFEFTERSRKIFRKIFSPYSNPPSRIRWNDFLTAMADAGFSVVKQCGSAWLFMPLNLSPEKWIILHEPAALQQDKNSSDLSIDFNAAQLYARRLTFAYDWDQTMFQSSETTSESSKKKNKRKPALKDDKEMANERPEEKCNGTGRNLKDNTELDGKIPAEQHGKAFLEKGVKVETKELKSEAEDEEERMI</sequence>
<name>K1XRK2_MARBU</name>
<feature type="compositionally biased region" description="Polar residues" evidence="1">
    <location>
        <begin position="17"/>
        <end position="27"/>
    </location>
</feature>
<feature type="region of interest" description="Disordered" evidence="1">
    <location>
        <begin position="766"/>
        <end position="821"/>
    </location>
</feature>
<dbReference type="KEGG" id="mbe:MBM_06425"/>
<feature type="compositionally biased region" description="Polar residues" evidence="1">
    <location>
        <begin position="590"/>
        <end position="611"/>
    </location>
</feature>
<dbReference type="OrthoDB" id="2922289at2759"/>
<dbReference type="EMBL" id="JH921442">
    <property type="protein sequence ID" value="EKD15209.1"/>
    <property type="molecule type" value="Genomic_DNA"/>
</dbReference>
<dbReference type="PANTHER" id="PTHR40788">
    <property type="entry name" value="CLR5 DOMAIN-CONTAINING PROTEIN-RELATED"/>
    <property type="match status" value="1"/>
</dbReference>
<feature type="region of interest" description="Disordered" evidence="1">
    <location>
        <begin position="1"/>
        <end position="45"/>
    </location>
</feature>
<dbReference type="Proteomes" id="UP000006753">
    <property type="component" value="Unassembled WGS sequence"/>
</dbReference>
<keyword evidence="3" id="KW-1185">Reference proteome</keyword>
<feature type="region of interest" description="Disordered" evidence="1">
    <location>
        <begin position="590"/>
        <end position="658"/>
    </location>
</feature>
<reference evidence="2 3" key="1">
    <citation type="journal article" date="2012" name="BMC Genomics">
        <title>Sequencing the genome of Marssonina brunnea reveals fungus-poplar co-evolution.</title>
        <authorList>
            <person name="Zhu S."/>
            <person name="Cao Y.-Z."/>
            <person name="Jiang C."/>
            <person name="Tan B.-Y."/>
            <person name="Wang Z."/>
            <person name="Feng S."/>
            <person name="Zhang L."/>
            <person name="Su X.-H."/>
            <person name="Brejova B."/>
            <person name="Vinar T."/>
            <person name="Xu M."/>
            <person name="Wang M.-X."/>
            <person name="Zhang S.-G."/>
            <person name="Huang M.-R."/>
            <person name="Wu R."/>
            <person name="Zhou Y."/>
        </authorList>
    </citation>
    <scope>NUCLEOTIDE SEQUENCE [LARGE SCALE GENOMIC DNA]</scope>
    <source>
        <strain evidence="2 3">MB_m1</strain>
    </source>
</reference>
<dbReference type="InParanoid" id="K1XRK2"/>
<dbReference type="eggNOG" id="ENOG502QUCG">
    <property type="taxonomic scope" value="Eukaryota"/>
</dbReference>
<gene>
    <name evidence="2" type="ORF">MBM_06425</name>
</gene>
<feature type="compositionally biased region" description="Basic and acidic residues" evidence="1">
    <location>
        <begin position="637"/>
        <end position="651"/>
    </location>
</feature>
<evidence type="ECO:0000256" key="1">
    <source>
        <dbReference type="SAM" id="MobiDB-lite"/>
    </source>
</evidence>
<dbReference type="PANTHER" id="PTHR40788:SF1">
    <property type="entry name" value="IPA PROTEIN"/>
    <property type="match status" value="1"/>
</dbReference>
<dbReference type="AlphaFoldDB" id="K1XRK2"/>